<evidence type="ECO:0000256" key="3">
    <source>
        <dbReference type="ARBA" id="ARBA00021330"/>
    </source>
</evidence>
<dbReference type="Gene3D" id="3.40.50.150">
    <property type="entry name" value="Vaccinia Virus protein VP39"/>
    <property type="match status" value="1"/>
</dbReference>
<protein>
    <recommendedName>
        <fullName evidence="3">Small RNA 2'-O-methyltransferase</fullName>
        <ecNumber evidence="11">2.1.1.386</ecNumber>
    </recommendedName>
</protein>
<comment type="cofactor">
    <cofactor evidence="1">
        <name>Mg(2+)</name>
        <dbReference type="ChEBI" id="CHEBI:18420"/>
    </cofactor>
</comment>
<dbReference type="AlphaFoldDB" id="A0A1D2NFG8"/>
<reference evidence="13 14" key="1">
    <citation type="journal article" date="2016" name="Genome Biol. Evol.">
        <title>Gene Family Evolution Reflects Adaptation to Soil Environmental Stressors in the Genome of the Collembolan Orchesella cincta.</title>
        <authorList>
            <person name="Faddeeva-Vakhrusheva A."/>
            <person name="Derks M.F."/>
            <person name="Anvar S.Y."/>
            <person name="Agamennone V."/>
            <person name="Suring W."/>
            <person name="Smit S."/>
            <person name="van Straalen N.M."/>
            <person name="Roelofs D."/>
        </authorList>
    </citation>
    <scope>NUCLEOTIDE SEQUENCE [LARGE SCALE GENOMIC DNA]</scope>
    <source>
        <tissue evidence="13">Mixed pool</tissue>
    </source>
</reference>
<keyword evidence="8" id="KW-0460">Magnesium</keyword>
<accession>A0A1D2NFG8</accession>
<evidence type="ECO:0000313" key="13">
    <source>
        <dbReference type="EMBL" id="ODN03999.1"/>
    </source>
</evidence>
<dbReference type="GO" id="GO:0030422">
    <property type="term" value="P:siRNA processing"/>
    <property type="evidence" value="ECO:0007669"/>
    <property type="project" value="TreeGrafter"/>
</dbReference>
<evidence type="ECO:0000256" key="6">
    <source>
        <dbReference type="ARBA" id="ARBA00022691"/>
    </source>
</evidence>
<dbReference type="PANTHER" id="PTHR21404">
    <property type="entry name" value="HEN1"/>
    <property type="match status" value="1"/>
</dbReference>
<evidence type="ECO:0000256" key="5">
    <source>
        <dbReference type="ARBA" id="ARBA00022679"/>
    </source>
</evidence>
<evidence type="ECO:0000256" key="12">
    <source>
        <dbReference type="ARBA" id="ARBA00048418"/>
    </source>
</evidence>
<dbReference type="GO" id="GO:0034587">
    <property type="term" value="P:piRNA processing"/>
    <property type="evidence" value="ECO:0007669"/>
    <property type="project" value="TreeGrafter"/>
</dbReference>
<dbReference type="GO" id="GO:0090486">
    <property type="term" value="F:small RNA 2'-O-methyltransferase activity"/>
    <property type="evidence" value="ECO:0007669"/>
    <property type="project" value="UniProtKB-EC"/>
</dbReference>
<keyword evidence="5 13" id="KW-0808">Transferase</keyword>
<dbReference type="InterPro" id="IPR029063">
    <property type="entry name" value="SAM-dependent_MTases_sf"/>
</dbReference>
<evidence type="ECO:0000256" key="9">
    <source>
        <dbReference type="ARBA" id="ARBA00022884"/>
    </source>
</evidence>
<proteinExistence type="inferred from homology"/>
<keyword evidence="6" id="KW-0949">S-adenosyl-L-methionine</keyword>
<dbReference type="GO" id="GO:0046872">
    <property type="term" value="F:metal ion binding"/>
    <property type="evidence" value="ECO:0007669"/>
    <property type="project" value="UniProtKB-KW"/>
</dbReference>
<comment type="catalytic activity">
    <reaction evidence="12">
        <text>small RNA 3'-end nucleotide + S-adenosyl-L-methionine = small RNA 3'-end 2'-O-methylnucleotide + S-adenosyl-L-homocysteine + H(+)</text>
        <dbReference type="Rhea" id="RHEA:37887"/>
        <dbReference type="Rhea" id="RHEA-COMP:10415"/>
        <dbReference type="Rhea" id="RHEA-COMP:10416"/>
        <dbReference type="ChEBI" id="CHEBI:15378"/>
        <dbReference type="ChEBI" id="CHEBI:57856"/>
        <dbReference type="ChEBI" id="CHEBI:59789"/>
        <dbReference type="ChEBI" id="CHEBI:74896"/>
        <dbReference type="ChEBI" id="CHEBI:74898"/>
        <dbReference type="EC" id="2.1.1.386"/>
    </reaction>
</comment>
<keyword evidence="7" id="KW-0479">Metal-binding</keyword>
<evidence type="ECO:0000256" key="8">
    <source>
        <dbReference type="ARBA" id="ARBA00022842"/>
    </source>
</evidence>
<dbReference type="GO" id="GO:0005634">
    <property type="term" value="C:nucleus"/>
    <property type="evidence" value="ECO:0007669"/>
    <property type="project" value="TreeGrafter"/>
</dbReference>
<dbReference type="GO" id="GO:0003723">
    <property type="term" value="F:RNA binding"/>
    <property type="evidence" value="ECO:0007669"/>
    <property type="project" value="UniProtKB-KW"/>
</dbReference>
<dbReference type="STRING" id="48709.A0A1D2NFG8"/>
<evidence type="ECO:0000256" key="1">
    <source>
        <dbReference type="ARBA" id="ARBA00001946"/>
    </source>
</evidence>
<gene>
    <name evidence="13" type="ORF">Ocin01_02650</name>
</gene>
<dbReference type="EC" id="2.1.1.386" evidence="11"/>
<dbReference type="InterPro" id="IPR026610">
    <property type="entry name" value="Hen1"/>
</dbReference>
<keyword evidence="9" id="KW-0694">RNA-binding</keyword>
<evidence type="ECO:0000313" key="14">
    <source>
        <dbReference type="Proteomes" id="UP000094527"/>
    </source>
</evidence>
<dbReference type="GO" id="GO:0005737">
    <property type="term" value="C:cytoplasm"/>
    <property type="evidence" value="ECO:0007669"/>
    <property type="project" value="TreeGrafter"/>
</dbReference>
<sequence>MIKMHVLKPLPAEYLQRLSRPQPLEVQAFAGCITTVDEDLLKNNPNIWAVVGIEIIEHLHPDVLRGFEETVFGIFSPDLVIVTTPNAEFNEVFNLPPGKFRHWDHKFEWTRQEFCQWCEKVVKEFQSYTYRTEGICEGSEETRHLGCVSQMAIFEKATVQQSNEQLFPHRIRKDAYTLVQSLEYPNFKETRTPEEITLCELNYYISTFVLSRSMRDQYDESGMTQVKLPLSQLQTISALPKVAIEDVTFFIDVIKKAGYQIEGDEEGQMSVIISLDDLSSESNSLMDDEEYLCDGVVYMNVNRVPPVEDEDNWEL</sequence>
<evidence type="ECO:0000256" key="2">
    <source>
        <dbReference type="ARBA" id="ARBA00009026"/>
    </source>
</evidence>
<dbReference type="OMA" id="NNPNIWA"/>
<evidence type="ECO:0000256" key="7">
    <source>
        <dbReference type="ARBA" id="ARBA00022723"/>
    </source>
</evidence>
<organism evidence="13 14">
    <name type="scientific">Orchesella cincta</name>
    <name type="common">Springtail</name>
    <name type="synonym">Podura cincta</name>
    <dbReference type="NCBI Taxonomy" id="48709"/>
    <lineage>
        <taxon>Eukaryota</taxon>
        <taxon>Metazoa</taxon>
        <taxon>Ecdysozoa</taxon>
        <taxon>Arthropoda</taxon>
        <taxon>Hexapoda</taxon>
        <taxon>Collembola</taxon>
        <taxon>Entomobryomorpha</taxon>
        <taxon>Entomobryoidea</taxon>
        <taxon>Orchesellidae</taxon>
        <taxon>Orchesellinae</taxon>
        <taxon>Orchesella</taxon>
    </lineage>
</organism>
<comment type="similarity">
    <text evidence="2">Belongs to the methyltransferase superfamily. HEN1 family.</text>
</comment>
<dbReference type="Proteomes" id="UP000094527">
    <property type="component" value="Unassembled WGS sequence"/>
</dbReference>
<keyword evidence="10" id="KW-0943">RNA-mediated gene silencing</keyword>
<dbReference type="EMBL" id="LJIJ01000057">
    <property type="protein sequence ID" value="ODN03999.1"/>
    <property type="molecule type" value="Genomic_DNA"/>
</dbReference>
<evidence type="ECO:0000256" key="4">
    <source>
        <dbReference type="ARBA" id="ARBA00022603"/>
    </source>
</evidence>
<dbReference type="PANTHER" id="PTHR21404:SF3">
    <property type="entry name" value="SMALL RNA 2'-O-METHYLTRANSFERASE"/>
    <property type="match status" value="1"/>
</dbReference>
<dbReference type="OrthoDB" id="2154311at2759"/>
<keyword evidence="4 13" id="KW-0489">Methyltransferase</keyword>
<comment type="caution">
    <text evidence="13">The sequence shown here is derived from an EMBL/GenBank/DDBJ whole genome shotgun (WGS) entry which is preliminary data.</text>
</comment>
<dbReference type="GO" id="GO:0001510">
    <property type="term" value="P:RNA methylation"/>
    <property type="evidence" value="ECO:0007669"/>
    <property type="project" value="InterPro"/>
</dbReference>
<evidence type="ECO:0000256" key="10">
    <source>
        <dbReference type="ARBA" id="ARBA00023158"/>
    </source>
</evidence>
<keyword evidence="14" id="KW-1185">Reference proteome</keyword>
<name>A0A1D2NFG8_ORCCI</name>
<evidence type="ECO:0000256" key="11">
    <source>
        <dbReference type="ARBA" id="ARBA00035025"/>
    </source>
</evidence>